<feature type="coiled-coil region" evidence="1">
    <location>
        <begin position="525"/>
        <end position="590"/>
    </location>
</feature>
<feature type="compositionally biased region" description="Polar residues" evidence="2">
    <location>
        <begin position="1"/>
        <end position="23"/>
    </location>
</feature>
<feature type="compositionally biased region" description="Acidic residues" evidence="2">
    <location>
        <begin position="60"/>
        <end position="69"/>
    </location>
</feature>
<dbReference type="Proteomes" id="UP001237642">
    <property type="component" value="Unassembled WGS sequence"/>
</dbReference>
<dbReference type="EMBL" id="JAUIZM010000017">
    <property type="protein sequence ID" value="KAK1352367.1"/>
    <property type="molecule type" value="Genomic_DNA"/>
</dbReference>
<organism evidence="3 4">
    <name type="scientific">Heracleum sosnowskyi</name>
    <dbReference type="NCBI Taxonomy" id="360622"/>
    <lineage>
        <taxon>Eukaryota</taxon>
        <taxon>Viridiplantae</taxon>
        <taxon>Streptophyta</taxon>
        <taxon>Embryophyta</taxon>
        <taxon>Tracheophyta</taxon>
        <taxon>Spermatophyta</taxon>
        <taxon>Magnoliopsida</taxon>
        <taxon>eudicotyledons</taxon>
        <taxon>Gunneridae</taxon>
        <taxon>Pentapetalae</taxon>
        <taxon>asterids</taxon>
        <taxon>campanulids</taxon>
        <taxon>Apiales</taxon>
        <taxon>Apiaceae</taxon>
        <taxon>Apioideae</taxon>
        <taxon>apioid superclade</taxon>
        <taxon>Tordylieae</taxon>
        <taxon>Tordyliinae</taxon>
        <taxon>Heracleum</taxon>
    </lineage>
</organism>
<reference evidence="3" key="1">
    <citation type="submission" date="2023-02" db="EMBL/GenBank/DDBJ databases">
        <title>Genome of toxic invasive species Heracleum sosnowskyi carries increased number of genes despite the absence of recent whole-genome duplications.</title>
        <authorList>
            <person name="Schelkunov M."/>
            <person name="Shtratnikova V."/>
            <person name="Makarenko M."/>
            <person name="Klepikova A."/>
            <person name="Omelchenko D."/>
            <person name="Novikova G."/>
            <person name="Obukhova E."/>
            <person name="Bogdanov V."/>
            <person name="Penin A."/>
            <person name="Logacheva M."/>
        </authorList>
    </citation>
    <scope>NUCLEOTIDE SEQUENCE</scope>
    <source>
        <strain evidence="3">Hsosn_3</strain>
        <tissue evidence="3">Leaf</tissue>
    </source>
</reference>
<feature type="compositionally biased region" description="Basic and acidic residues" evidence="2">
    <location>
        <begin position="676"/>
        <end position="686"/>
    </location>
</feature>
<evidence type="ECO:0000313" key="4">
    <source>
        <dbReference type="Proteomes" id="UP001237642"/>
    </source>
</evidence>
<feature type="region of interest" description="Disordered" evidence="2">
    <location>
        <begin position="657"/>
        <end position="700"/>
    </location>
</feature>
<evidence type="ECO:0000256" key="2">
    <source>
        <dbReference type="SAM" id="MobiDB-lite"/>
    </source>
</evidence>
<feature type="compositionally biased region" description="Polar residues" evidence="2">
    <location>
        <begin position="407"/>
        <end position="423"/>
    </location>
</feature>
<feature type="compositionally biased region" description="Basic residues" evidence="2">
    <location>
        <begin position="377"/>
        <end position="386"/>
    </location>
</feature>
<evidence type="ECO:0000256" key="1">
    <source>
        <dbReference type="SAM" id="Coils"/>
    </source>
</evidence>
<keyword evidence="1" id="KW-0175">Coiled coil</keyword>
<feature type="region of interest" description="Disordered" evidence="2">
    <location>
        <begin position="1"/>
        <end position="127"/>
    </location>
</feature>
<feature type="region of interest" description="Disordered" evidence="2">
    <location>
        <begin position="369"/>
        <end position="462"/>
    </location>
</feature>
<evidence type="ECO:0000313" key="3">
    <source>
        <dbReference type="EMBL" id="KAK1352367.1"/>
    </source>
</evidence>
<proteinExistence type="predicted"/>
<comment type="caution">
    <text evidence="3">The sequence shown here is derived from an EMBL/GenBank/DDBJ whole genome shotgun (WGS) entry which is preliminary data.</text>
</comment>
<reference evidence="3" key="2">
    <citation type="submission" date="2023-05" db="EMBL/GenBank/DDBJ databases">
        <authorList>
            <person name="Schelkunov M.I."/>
        </authorList>
    </citation>
    <scope>NUCLEOTIDE SEQUENCE</scope>
    <source>
        <strain evidence="3">Hsosn_3</strain>
        <tissue evidence="3">Leaf</tissue>
    </source>
</reference>
<protein>
    <submittedName>
        <fullName evidence="3">Uncharacterized protein</fullName>
    </submittedName>
</protein>
<feature type="compositionally biased region" description="Low complexity" evidence="2">
    <location>
        <begin position="109"/>
        <end position="120"/>
    </location>
</feature>
<name>A0AAD8LXN2_9APIA</name>
<dbReference type="AlphaFoldDB" id="A0AAD8LXN2"/>
<sequence length="700" mass="78785">MSSSSSLNQTPESSAENATNQSPILRPMDYDSEFETWAEPSSTNPMPARQRRKRKKIIVEESDYEDELLEELHATPSVVEDLADSEKTESINRGAPTAEGTQEDDEFTSPESSPEETLPFPLKPQDVDIDWSQHGPLSKREMDVARKNAGTFACVNMSSTIPERDIKKIMHFYSQEGSYAKPHPDMRPHRFDIDNITVPRAVVTDRHIPLGVGAPLHPWLRQIVDWYQIAPIQLSPNSYRMALGLFITHKELKYPDPTMLELSWFFSLQSNIPGYYFLVPWRDHMGKGINDGKVSNIKDWKERFFYLYNTIRQPIEFKIGVKHPKPSLVAPFSTQCSKILALLESGKKLNALVTFDNLKKYGFIPTLAGHPDSPHQGKTKKYKRKQVISDSEDEDMTGVPNLFGAPRNSSATQQRGSTITIPVSTKKHAARKNKNQDLNQDIQPPPKKQNIGKVGKNGTDAQVDEAGAPTSVAAPNCSSLRVFNAFVHLGDSLISENEYKRWMARSDSDKQKIATRASLDLFMFNSECEKNKEENVKRMKELEAEVGKLKADLARQVELAKKKDAFIRTLEEKTTDLELKLDELEEEKDSGWAAEKEKLSKESFDEGIKAYCITFLAGEPNYDWRPKFGTGMADFLVDISQKEAQAIAEKRIALEEVLSTEDVARQPGENANPEKSAPEDNVEHTSTDAPSSNHPGDQAT</sequence>
<gene>
    <name evidence="3" type="ORF">POM88_053306</name>
</gene>
<keyword evidence="4" id="KW-1185">Reference proteome</keyword>
<feature type="compositionally biased region" description="Polar residues" evidence="2">
    <location>
        <begin position="687"/>
        <end position="700"/>
    </location>
</feature>
<accession>A0AAD8LXN2</accession>